<evidence type="ECO:0000313" key="2">
    <source>
        <dbReference type="Proteomes" id="UP000007266"/>
    </source>
</evidence>
<sequence>MSNVTFAAMLSHPFHLRDPHTHRIRPLSLSSNSINRKLHNSKIRRLIQLFHFRSDLIQTRQEAETGGGPPTPRRCFPKKLKTLLPRVLTHGMPQAFDREVVANHRPHRLNRTIENCSYAKLMDL</sequence>
<reference evidence="1 2" key="2">
    <citation type="journal article" date="2010" name="Nucleic Acids Res.">
        <title>BeetleBase in 2010: revisions to provide comprehensive genomic information for Tribolium castaneum.</title>
        <authorList>
            <person name="Kim H.S."/>
            <person name="Murphy T."/>
            <person name="Xia J."/>
            <person name="Caragea D."/>
            <person name="Park Y."/>
            <person name="Beeman R.W."/>
            <person name="Lorenzen M.D."/>
            <person name="Butcher S."/>
            <person name="Manak J.R."/>
            <person name="Brown S.J."/>
        </authorList>
    </citation>
    <scope>GENOME REANNOTATION</scope>
    <source>
        <strain evidence="1 2">Georgia GA2</strain>
    </source>
</reference>
<keyword evidence="2" id="KW-1185">Reference proteome</keyword>
<dbReference type="EMBL" id="KQ971312">
    <property type="protein sequence ID" value="KYB29156.1"/>
    <property type="molecule type" value="Genomic_DNA"/>
</dbReference>
<proteinExistence type="predicted"/>
<dbReference type="InParanoid" id="A0A139WMT1"/>
<protein>
    <submittedName>
        <fullName evidence="1">Uncharacterized protein</fullName>
    </submittedName>
</protein>
<dbReference type="AlphaFoldDB" id="A0A139WMT1"/>
<reference evidence="1 2" key="1">
    <citation type="journal article" date="2008" name="Nature">
        <title>The genome of the model beetle and pest Tribolium castaneum.</title>
        <authorList>
            <consortium name="Tribolium Genome Sequencing Consortium"/>
            <person name="Richards S."/>
            <person name="Gibbs R.A."/>
            <person name="Weinstock G.M."/>
            <person name="Brown S.J."/>
            <person name="Denell R."/>
            <person name="Beeman R.W."/>
            <person name="Gibbs R."/>
            <person name="Beeman R.W."/>
            <person name="Brown S.J."/>
            <person name="Bucher G."/>
            <person name="Friedrich M."/>
            <person name="Grimmelikhuijzen C.J."/>
            <person name="Klingler M."/>
            <person name="Lorenzen M."/>
            <person name="Richards S."/>
            <person name="Roth S."/>
            <person name="Schroder R."/>
            <person name="Tautz D."/>
            <person name="Zdobnov E.M."/>
            <person name="Muzny D."/>
            <person name="Gibbs R.A."/>
            <person name="Weinstock G.M."/>
            <person name="Attaway T."/>
            <person name="Bell S."/>
            <person name="Buhay C.J."/>
            <person name="Chandrabose M.N."/>
            <person name="Chavez D."/>
            <person name="Clerk-Blankenburg K.P."/>
            <person name="Cree A."/>
            <person name="Dao M."/>
            <person name="Davis C."/>
            <person name="Chacko J."/>
            <person name="Dinh H."/>
            <person name="Dugan-Rocha S."/>
            <person name="Fowler G."/>
            <person name="Garner T.T."/>
            <person name="Garnes J."/>
            <person name="Gnirke A."/>
            <person name="Hawes A."/>
            <person name="Hernandez J."/>
            <person name="Hines S."/>
            <person name="Holder M."/>
            <person name="Hume J."/>
            <person name="Jhangiani S.N."/>
            <person name="Joshi V."/>
            <person name="Khan Z.M."/>
            <person name="Jackson L."/>
            <person name="Kovar C."/>
            <person name="Kowis A."/>
            <person name="Lee S."/>
            <person name="Lewis L.R."/>
            <person name="Margolis J."/>
            <person name="Morgan M."/>
            <person name="Nazareth L.V."/>
            <person name="Nguyen N."/>
            <person name="Okwuonu G."/>
            <person name="Parker D."/>
            <person name="Richards S."/>
            <person name="Ruiz S.J."/>
            <person name="Santibanez J."/>
            <person name="Savard J."/>
            <person name="Scherer S.E."/>
            <person name="Schneider B."/>
            <person name="Sodergren E."/>
            <person name="Tautz D."/>
            <person name="Vattahil S."/>
            <person name="Villasana D."/>
            <person name="White C.S."/>
            <person name="Wright R."/>
            <person name="Park Y."/>
            <person name="Beeman R.W."/>
            <person name="Lord J."/>
            <person name="Oppert B."/>
            <person name="Lorenzen M."/>
            <person name="Brown S."/>
            <person name="Wang L."/>
            <person name="Savard J."/>
            <person name="Tautz D."/>
            <person name="Richards S."/>
            <person name="Weinstock G."/>
            <person name="Gibbs R.A."/>
            <person name="Liu Y."/>
            <person name="Worley K."/>
            <person name="Weinstock G."/>
            <person name="Elsik C.G."/>
            <person name="Reese J.T."/>
            <person name="Elhaik E."/>
            <person name="Landan G."/>
            <person name="Graur D."/>
            <person name="Arensburger P."/>
            <person name="Atkinson P."/>
            <person name="Beeman R.W."/>
            <person name="Beidler J."/>
            <person name="Brown S.J."/>
            <person name="Demuth J.P."/>
            <person name="Drury D.W."/>
            <person name="Du Y.Z."/>
            <person name="Fujiwara H."/>
            <person name="Lorenzen M."/>
            <person name="Maselli V."/>
            <person name="Osanai M."/>
            <person name="Park Y."/>
            <person name="Robertson H.M."/>
            <person name="Tu Z."/>
            <person name="Wang J.J."/>
            <person name="Wang S."/>
            <person name="Richards S."/>
            <person name="Song H."/>
            <person name="Zhang L."/>
            <person name="Sodergren E."/>
            <person name="Werner D."/>
            <person name="Stanke M."/>
            <person name="Morgenstern B."/>
            <person name="Solovyev V."/>
            <person name="Kosarev P."/>
            <person name="Brown G."/>
            <person name="Chen H.C."/>
            <person name="Ermolaeva O."/>
            <person name="Hlavina W."/>
            <person name="Kapustin Y."/>
            <person name="Kiryutin B."/>
            <person name="Kitts P."/>
            <person name="Maglott D."/>
            <person name="Pruitt K."/>
            <person name="Sapojnikov V."/>
            <person name="Souvorov A."/>
            <person name="Mackey A.J."/>
            <person name="Waterhouse R.M."/>
            <person name="Wyder S."/>
            <person name="Zdobnov E.M."/>
            <person name="Zdobnov E.M."/>
            <person name="Wyder S."/>
            <person name="Kriventseva E.V."/>
            <person name="Kadowaki T."/>
            <person name="Bork P."/>
            <person name="Aranda M."/>
            <person name="Bao R."/>
            <person name="Beermann A."/>
            <person name="Berns N."/>
            <person name="Bolognesi R."/>
            <person name="Bonneton F."/>
            <person name="Bopp D."/>
            <person name="Brown S.J."/>
            <person name="Bucher G."/>
            <person name="Butts T."/>
            <person name="Chaumot A."/>
            <person name="Denell R.E."/>
            <person name="Ferrier D.E."/>
            <person name="Friedrich M."/>
            <person name="Gordon C.M."/>
            <person name="Jindra M."/>
            <person name="Klingler M."/>
            <person name="Lan Q."/>
            <person name="Lattorff H.M."/>
            <person name="Laudet V."/>
            <person name="von Levetsow C."/>
            <person name="Liu Z."/>
            <person name="Lutz R."/>
            <person name="Lynch J.A."/>
            <person name="da Fonseca R.N."/>
            <person name="Posnien N."/>
            <person name="Reuter R."/>
            <person name="Roth S."/>
            <person name="Savard J."/>
            <person name="Schinko J.B."/>
            <person name="Schmitt C."/>
            <person name="Schoppmeier M."/>
            <person name="Schroder R."/>
            <person name="Shippy T.D."/>
            <person name="Simonnet F."/>
            <person name="Marques-Souza H."/>
            <person name="Tautz D."/>
            <person name="Tomoyasu Y."/>
            <person name="Trauner J."/>
            <person name="Van der Zee M."/>
            <person name="Vervoort M."/>
            <person name="Wittkopp N."/>
            <person name="Wimmer E.A."/>
            <person name="Yang X."/>
            <person name="Jones A.K."/>
            <person name="Sattelle D.B."/>
            <person name="Ebert P.R."/>
            <person name="Nelson D."/>
            <person name="Scott J.G."/>
            <person name="Beeman R.W."/>
            <person name="Muthukrishnan S."/>
            <person name="Kramer K.J."/>
            <person name="Arakane Y."/>
            <person name="Beeman R.W."/>
            <person name="Zhu Q."/>
            <person name="Hogenkamp D."/>
            <person name="Dixit R."/>
            <person name="Oppert B."/>
            <person name="Jiang H."/>
            <person name="Zou Z."/>
            <person name="Marshall J."/>
            <person name="Elpidina E."/>
            <person name="Vinokurov K."/>
            <person name="Oppert C."/>
            <person name="Zou Z."/>
            <person name="Evans J."/>
            <person name="Lu Z."/>
            <person name="Zhao P."/>
            <person name="Sumathipala N."/>
            <person name="Altincicek B."/>
            <person name="Vilcinskas A."/>
            <person name="Williams M."/>
            <person name="Hultmark D."/>
            <person name="Hetru C."/>
            <person name="Jiang H."/>
            <person name="Grimmelikhuijzen C.J."/>
            <person name="Hauser F."/>
            <person name="Cazzamali G."/>
            <person name="Williamson M."/>
            <person name="Park Y."/>
            <person name="Li B."/>
            <person name="Tanaka Y."/>
            <person name="Predel R."/>
            <person name="Neupert S."/>
            <person name="Schachtner J."/>
            <person name="Verleyen P."/>
            <person name="Raible F."/>
            <person name="Bork P."/>
            <person name="Friedrich M."/>
            <person name="Walden K.K."/>
            <person name="Robertson H.M."/>
            <person name="Angeli S."/>
            <person name="Foret S."/>
            <person name="Bucher G."/>
            <person name="Schuetz S."/>
            <person name="Maleszka R."/>
            <person name="Wimmer E.A."/>
            <person name="Beeman R.W."/>
            <person name="Lorenzen M."/>
            <person name="Tomoyasu Y."/>
            <person name="Miller S.C."/>
            <person name="Grossmann D."/>
            <person name="Bucher G."/>
        </authorList>
    </citation>
    <scope>NUCLEOTIDE SEQUENCE [LARGE SCALE GENOMIC DNA]</scope>
    <source>
        <strain evidence="1 2">Georgia GA2</strain>
    </source>
</reference>
<organism evidence="1 2">
    <name type="scientific">Tribolium castaneum</name>
    <name type="common">Red flour beetle</name>
    <dbReference type="NCBI Taxonomy" id="7070"/>
    <lineage>
        <taxon>Eukaryota</taxon>
        <taxon>Metazoa</taxon>
        <taxon>Ecdysozoa</taxon>
        <taxon>Arthropoda</taxon>
        <taxon>Hexapoda</taxon>
        <taxon>Insecta</taxon>
        <taxon>Pterygota</taxon>
        <taxon>Neoptera</taxon>
        <taxon>Endopterygota</taxon>
        <taxon>Coleoptera</taxon>
        <taxon>Polyphaga</taxon>
        <taxon>Cucujiformia</taxon>
        <taxon>Tenebrionidae</taxon>
        <taxon>Tenebrionidae incertae sedis</taxon>
        <taxon>Tribolium</taxon>
    </lineage>
</organism>
<dbReference type="Proteomes" id="UP000007266">
    <property type="component" value="Linkage group 2"/>
</dbReference>
<gene>
    <name evidence="1" type="primary">AUGUSTUS-3.0.2_32104</name>
    <name evidence="1" type="ORF">TcasGA2_TC032104</name>
</gene>
<name>A0A139WMT1_TRICA</name>
<accession>A0A139WMT1</accession>
<evidence type="ECO:0000313" key="1">
    <source>
        <dbReference type="EMBL" id="KYB29156.1"/>
    </source>
</evidence>